<evidence type="ECO:0000259" key="7">
    <source>
        <dbReference type="Pfam" id="PF08353"/>
    </source>
</evidence>
<protein>
    <recommendedName>
        <fullName evidence="5">Lipid II isoglutaminyl synthase (glutamine-hydrolyzing) subunit MurT</fullName>
        <ecNumber evidence="5">6.3.5.13</ecNumber>
    </recommendedName>
</protein>
<comment type="subunit">
    <text evidence="5">Forms a heterodimer with GatD.</text>
</comment>
<dbReference type="GO" id="GO:0009252">
    <property type="term" value="P:peptidoglycan biosynthetic process"/>
    <property type="evidence" value="ECO:0007669"/>
    <property type="project" value="UniProtKB-UniRule"/>
</dbReference>
<dbReference type="eggNOG" id="COG0771">
    <property type="taxonomic scope" value="Bacteria"/>
</dbReference>
<dbReference type="PANTHER" id="PTHR23135:SF7">
    <property type="entry name" value="LIPID II ISOGLUTAMINYL SYNTHASE (GLUTAMINE-HYDROLYZING) SUBUNIT MURT"/>
    <property type="match status" value="1"/>
</dbReference>
<comment type="catalytic activity">
    <reaction evidence="5">
        <text>beta-D-GlcNAc-(1-&gt;4)-Mur2Ac(oyl-L-Ala-gamma-D-O-P-Glu-L-Lys-D-Ala-D-Ala)-di-trans,octa-cis-undecaprenyl diphosphate + NH4(+) = beta-D-GlcNAc-(1-&gt;4)-Mur2Ac(oyl-L-Ala-D-isoglutaminyl-L-Lys-D-Ala-D-Ala)-di-trans,octa-cis-undecaprenyl diphosphate + phosphate + H(+)</text>
        <dbReference type="Rhea" id="RHEA:57932"/>
        <dbReference type="ChEBI" id="CHEBI:15378"/>
        <dbReference type="ChEBI" id="CHEBI:28938"/>
        <dbReference type="ChEBI" id="CHEBI:43474"/>
        <dbReference type="ChEBI" id="CHEBI:62233"/>
        <dbReference type="ChEBI" id="CHEBI:143132"/>
    </reaction>
</comment>
<dbReference type="InterPro" id="IPR043703">
    <property type="entry name" value="Lipid_II_synth_MurT"/>
</dbReference>
<comment type="similarity">
    <text evidence="5">Belongs to the MurCDEF family. MurT subfamily.</text>
</comment>
<dbReference type="RefSeq" id="WP_036946157.1">
    <property type="nucleotide sequence ID" value="NZ_KN050763.1"/>
</dbReference>
<dbReference type="InterPro" id="IPR018109">
    <property type="entry name" value="Folylpolyglutamate_synth_CS"/>
</dbReference>
<comment type="catalytic activity">
    <reaction evidence="5">
        <text>beta-D-GlcNAc-(1-&gt;4)-Mur2Ac(oyl-L-Ala-gamma-D-Glu-L-Lys-D-Ala-D-Ala)-di-trans,octa-cis-undecaprenyl diphosphate + L-glutamine + ATP + H2O = beta-D-GlcNAc-(1-&gt;4)-Mur2Ac(oyl-L-Ala-D-isoglutaminyl-L-Lys-D-Ala-D-Ala)-di-trans,octa-cis-undecaprenyl diphosphate + L-glutamate + ADP + phosphate + H(+)</text>
        <dbReference type="Rhea" id="RHEA:57928"/>
        <dbReference type="ChEBI" id="CHEBI:15377"/>
        <dbReference type="ChEBI" id="CHEBI:15378"/>
        <dbReference type="ChEBI" id="CHEBI:29985"/>
        <dbReference type="ChEBI" id="CHEBI:30616"/>
        <dbReference type="ChEBI" id="CHEBI:43474"/>
        <dbReference type="ChEBI" id="CHEBI:58359"/>
        <dbReference type="ChEBI" id="CHEBI:60033"/>
        <dbReference type="ChEBI" id="CHEBI:62233"/>
        <dbReference type="ChEBI" id="CHEBI:456216"/>
        <dbReference type="EC" id="6.3.5.13"/>
    </reaction>
</comment>
<feature type="domain" description="Mur ligase central" evidence="6">
    <location>
        <begin position="54"/>
        <end position="225"/>
    </location>
</feature>
<dbReference type="GO" id="GO:0004326">
    <property type="term" value="F:tetrahydrofolylpolyglutamate synthase activity"/>
    <property type="evidence" value="ECO:0007669"/>
    <property type="project" value="InterPro"/>
</dbReference>
<dbReference type="EMBL" id="LGTC01000001">
    <property type="protein sequence ID" value="KNY25027.1"/>
    <property type="molecule type" value="Genomic_DNA"/>
</dbReference>
<feature type="active site" evidence="5">
    <location>
        <position position="368"/>
    </location>
</feature>
<dbReference type="STRING" id="398512.Bccel_0284"/>
<comment type="caution">
    <text evidence="8">The sequence shown here is derived from an EMBL/GenBank/DDBJ whole genome shotgun (WGS) entry which is preliminary data.</text>
</comment>
<dbReference type="GO" id="GO:0008270">
    <property type="term" value="F:zinc ion binding"/>
    <property type="evidence" value="ECO:0007669"/>
    <property type="project" value="UniProtKB-UniRule"/>
</dbReference>
<gene>
    <name evidence="5" type="primary">murT</name>
    <name evidence="8" type="ORF">Bccel_0284</name>
</gene>
<dbReference type="InterPro" id="IPR036565">
    <property type="entry name" value="Mur-like_cat_sf"/>
</dbReference>
<dbReference type="GO" id="GO:0008360">
    <property type="term" value="P:regulation of cell shape"/>
    <property type="evidence" value="ECO:0007669"/>
    <property type="project" value="UniProtKB-KW"/>
</dbReference>
<dbReference type="InterPro" id="IPR013564">
    <property type="entry name" value="MurT_C"/>
</dbReference>
<dbReference type="OrthoDB" id="9803907at2"/>
<evidence type="ECO:0000259" key="6">
    <source>
        <dbReference type="Pfam" id="PF08245"/>
    </source>
</evidence>
<evidence type="ECO:0000313" key="8">
    <source>
        <dbReference type="EMBL" id="KNY25027.1"/>
    </source>
</evidence>
<comment type="pathway">
    <text evidence="1 5">Cell wall biogenesis; peptidoglycan biosynthesis.</text>
</comment>
<sequence length="464" mass="52145">MDLRLSITIAVSKVTIKGLRLLRRGGTTLPGKIALKLYPDFIKKITQNFKIIMVTGTNGKTTTSRIISQILNENKIEFISNKSGANLVSGIATTFLDAIDIKGNFPCSHALLEIDEAAFKSLSNFVEPDILVVTNFFRDQLDRYGELYTTLNGVKAGIAKHKKTKLVLNADDSLCASIGKETNKEVVYYGVNNNACDSIEENINNDASFCLYCQTRYEYQSHIYGHLGDFSCPKCGYRRPPSSVNCVKVLELNAEYSNMHFSINSDDKNKILDARINLPGLYNVYNALAAAACGSLLNLPVENTIKAMGKFECGFGRMETIKVGSKKIRLILVKNPTGFNQVLNYLLTEDKQMQLAFLLNDNLADGTDISWVWDVDFEKLEKIQHNIGNVYASGIRAEDMALRLKYAGIYTNKICIIKDYKELIENALQNTPEGQNLYILPTYTAMTELRKFLRKKFGLKEFWK</sequence>
<keyword evidence="9" id="KW-1185">Reference proteome</keyword>
<keyword evidence="5" id="KW-0573">Peptidoglycan synthesis</keyword>
<dbReference type="GO" id="GO:0005524">
    <property type="term" value="F:ATP binding"/>
    <property type="evidence" value="ECO:0007669"/>
    <property type="project" value="UniProtKB-UniRule"/>
</dbReference>
<dbReference type="AlphaFoldDB" id="A0A0L6JHR1"/>
<dbReference type="PATRIC" id="fig|398512.5.peg.300"/>
<dbReference type="Gene3D" id="3.40.1190.10">
    <property type="entry name" value="Mur-like, catalytic domain"/>
    <property type="match status" value="1"/>
</dbReference>
<feature type="binding site" evidence="5">
    <location>
        <position position="235"/>
    </location>
    <ligand>
        <name>Zn(2+)</name>
        <dbReference type="ChEBI" id="CHEBI:29105"/>
    </ligand>
</feature>
<dbReference type="PANTHER" id="PTHR23135">
    <property type="entry name" value="MUR LIGASE FAMILY MEMBER"/>
    <property type="match status" value="1"/>
</dbReference>
<dbReference type="SUPFAM" id="SSF53623">
    <property type="entry name" value="MurD-like peptide ligases, catalytic domain"/>
    <property type="match status" value="1"/>
</dbReference>
<dbReference type="HAMAP" id="MF_02214">
    <property type="entry name" value="Lipid_II_synth_MurT"/>
    <property type="match status" value="1"/>
</dbReference>
<keyword evidence="3 5" id="KW-0547">Nucleotide-binding</keyword>
<feature type="binding site" evidence="5">
    <location>
        <position position="210"/>
    </location>
    <ligand>
        <name>Zn(2+)</name>
        <dbReference type="ChEBI" id="CHEBI:29105"/>
    </ligand>
</feature>
<dbReference type="EC" id="6.3.5.13" evidence="5"/>
<dbReference type="Proteomes" id="UP000036923">
    <property type="component" value="Unassembled WGS sequence"/>
</dbReference>
<keyword evidence="5" id="KW-0133">Cell shape</keyword>
<accession>A0A0L6JHR1</accession>
<evidence type="ECO:0000256" key="4">
    <source>
        <dbReference type="ARBA" id="ARBA00022840"/>
    </source>
</evidence>
<keyword evidence="2 5" id="KW-0436">Ligase</keyword>
<feature type="binding site" evidence="5">
    <location>
        <position position="213"/>
    </location>
    <ligand>
        <name>Zn(2+)</name>
        <dbReference type="ChEBI" id="CHEBI:29105"/>
    </ligand>
</feature>
<feature type="binding site" evidence="5">
    <location>
        <position position="232"/>
    </location>
    <ligand>
        <name>Zn(2+)</name>
        <dbReference type="ChEBI" id="CHEBI:29105"/>
    </ligand>
</feature>
<evidence type="ECO:0000313" key="9">
    <source>
        <dbReference type="Proteomes" id="UP000036923"/>
    </source>
</evidence>
<dbReference type="GO" id="GO:0071555">
    <property type="term" value="P:cell wall organization"/>
    <property type="evidence" value="ECO:0007669"/>
    <property type="project" value="UniProtKB-KW"/>
</dbReference>
<dbReference type="Pfam" id="PF08353">
    <property type="entry name" value="MurT_C"/>
    <property type="match status" value="1"/>
</dbReference>
<name>A0A0L6JHR1_9FIRM</name>
<reference evidence="9" key="1">
    <citation type="submission" date="2015-07" db="EMBL/GenBank/DDBJ databases">
        <title>Near-Complete Genome Sequence of the Cellulolytic Bacterium Bacteroides (Pseudobacteroides) cellulosolvens ATCC 35603.</title>
        <authorList>
            <person name="Dassa B."/>
            <person name="Utturkar S.M."/>
            <person name="Klingeman D.M."/>
            <person name="Hurt R.A."/>
            <person name="Keller M."/>
            <person name="Xu J."/>
            <person name="Reddy Y.H.K."/>
            <person name="Borovok I."/>
            <person name="Grinberg I.R."/>
            <person name="Lamed R."/>
            <person name="Zhivin O."/>
            <person name="Bayer E.A."/>
            <person name="Brown S.D."/>
        </authorList>
    </citation>
    <scope>NUCLEOTIDE SEQUENCE [LARGE SCALE GENOMIC DNA]</scope>
    <source>
        <strain evidence="9">DSM 2933</strain>
    </source>
</reference>
<feature type="domain" description="Lipid II isoglutaminyl synthase (glutamine-hydrolyzing) subunit MurT C-terminal" evidence="7">
    <location>
        <begin position="332"/>
        <end position="446"/>
    </location>
</feature>
<dbReference type="Pfam" id="PF08245">
    <property type="entry name" value="Mur_ligase_M"/>
    <property type="match status" value="1"/>
</dbReference>
<keyword evidence="5" id="KW-0862">Zinc</keyword>
<comment type="catalytic activity">
    <reaction evidence="5">
        <text>beta-D-GlcNAc-(1-&gt;4)-Mur2Ac(oyl-L-Ala-gamma-D-Glu-L-Lys-D-Ala-D-Ala)-di-trans,octa-cis-undecaprenyl diphosphate + ATP = beta-D-GlcNAc-(1-&gt;4)-Mur2Ac(oyl-L-Ala-gamma-D-O-P-Glu-L-Lys-D-Ala-D-Ala)-di-trans,octa-cis-undecaprenyl diphosphate + ADP</text>
        <dbReference type="Rhea" id="RHEA:59488"/>
        <dbReference type="ChEBI" id="CHEBI:30616"/>
        <dbReference type="ChEBI" id="CHEBI:60033"/>
        <dbReference type="ChEBI" id="CHEBI:143132"/>
        <dbReference type="ChEBI" id="CHEBI:456216"/>
    </reaction>
</comment>
<evidence type="ECO:0000256" key="1">
    <source>
        <dbReference type="ARBA" id="ARBA00004752"/>
    </source>
</evidence>
<evidence type="ECO:0000256" key="2">
    <source>
        <dbReference type="ARBA" id="ARBA00022598"/>
    </source>
</evidence>
<dbReference type="PROSITE" id="PS01011">
    <property type="entry name" value="FOLYLPOLYGLU_SYNT_1"/>
    <property type="match status" value="1"/>
</dbReference>
<dbReference type="InterPro" id="IPR013221">
    <property type="entry name" value="Mur_ligase_cen"/>
</dbReference>
<evidence type="ECO:0000256" key="5">
    <source>
        <dbReference type="HAMAP-Rule" id="MF_02214"/>
    </source>
</evidence>
<organism evidence="8 9">
    <name type="scientific">Pseudobacteroides cellulosolvens ATCC 35603 = DSM 2933</name>
    <dbReference type="NCBI Taxonomy" id="398512"/>
    <lineage>
        <taxon>Bacteria</taxon>
        <taxon>Bacillati</taxon>
        <taxon>Bacillota</taxon>
        <taxon>Clostridia</taxon>
        <taxon>Eubacteriales</taxon>
        <taxon>Oscillospiraceae</taxon>
        <taxon>Pseudobacteroides</taxon>
    </lineage>
</organism>
<dbReference type="UniPathway" id="UPA00219"/>
<dbReference type="GO" id="GO:0140282">
    <property type="term" value="F:carbon-nitrogen ligase activity on lipid II"/>
    <property type="evidence" value="ECO:0007669"/>
    <property type="project" value="UniProtKB-UniRule"/>
</dbReference>
<keyword evidence="5" id="KW-0961">Cell wall biogenesis/degradation</keyword>
<evidence type="ECO:0000256" key="3">
    <source>
        <dbReference type="ARBA" id="ARBA00022741"/>
    </source>
</evidence>
<comment type="function">
    <text evidence="5">The lipid II isoglutaminyl synthase complex catalyzes the formation of alpha-D-isoglutamine in the cell wall lipid II stem peptide. The MurT subunit catalyzes the ATP-dependent amidation of D-glutamate residue of lipid II, converting it to an isoglutamine residue.</text>
</comment>
<keyword evidence="5" id="KW-0479">Metal-binding</keyword>
<keyword evidence="4 5" id="KW-0067">ATP-binding</keyword>
<proteinExistence type="inferred from homology"/>